<organism evidence="2 3">
    <name type="scientific">Babesia caballi</name>
    <dbReference type="NCBI Taxonomy" id="5871"/>
    <lineage>
        <taxon>Eukaryota</taxon>
        <taxon>Sar</taxon>
        <taxon>Alveolata</taxon>
        <taxon>Apicomplexa</taxon>
        <taxon>Aconoidasida</taxon>
        <taxon>Piroplasmida</taxon>
        <taxon>Babesiidae</taxon>
        <taxon>Babesia</taxon>
    </lineage>
</organism>
<name>A0AAV4LQS7_BABCB</name>
<dbReference type="GeneID" id="94193814"/>
<comment type="caution">
    <text evidence="2">The sequence shown here is derived from an EMBL/GenBank/DDBJ whole genome shotgun (WGS) entry which is preliminary data.</text>
</comment>
<gene>
    <name evidence="2" type="ORF">BcabD6B2_17680</name>
</gene>
<proteinExistence type="predicted"/>
<protein>
    <submittedName>
        <fullName evidence="2">Splicing factor, arginine/serine-rich 8, putative</fullName>
    </submittedName>
</protein>
<sequence>MEDQELQLPPQLLRSIPAGQHPGRAALLDMAYTACAARKEGDSFEFRLKIHPESDRVAFLEPSHPFHECYMALKRNEGGALAEIVSKWAPDNVRQLFLDAPEPTPRGSGPRSEAPTSDQRASPPTPATTSRPSPASRCIVHGYSDSD</sequence>
<dbReference type="Proteomes" id="UP001497744">
    <property type="component" value="Unassembled WGS sequence"/>
</dbReference>
<dbReference type="RefSeq" id="XP_067714402.1">
    <property type="nucleotide sequence ID" value="XM_067858301.1"/>
</dbReference>
<dbReference type="AlphaFoldDB" id="A0AAV4LQS7"/>
<dbReference type="EMBL" id="BPLF01000001">
    <property type="protein sequence ID" value="GIX62333.1"/>
    <property type="molecule type" value="Genomic_DNA"/>
</dbReference>
<feature type="compositionally biased region" description="Low complexity" evidence="1">
    <location>
        <begin position="127"/>
        <end position="137"/>
    </location>
</feature>
<keyword evidence="3" id="KW-1185">Reference proteome</keyword>
<accession>A0AAV4LQS7</accession>
<evidence type="ECO:0000313" key="3">
    <source>
        <dbReference type="Proteomes" id="UP001497744"/>
    </source>
</evidence>
<evidence type="ECO:0000256" key="1">
    <source>
        <dbReference type="SAM" id="MobiDB-lite"/>
    </source>
</evidence>
<reference evidence="2 3" key="1">
    <citation type="submission" date="2021-06" db="EMBL/GenBank/DDBJ databases">
        <title>Genome sequence of Babesia caballi.</title>
        <authorList>
            <person name="Yamagishi J."/>
            <person name="Kidaka T."/>
            <person name="Ochi A."/>
        </authorList>
    </citation>
    <scope>NUCLEOTIDE SEQUENCE [LARGE SCALE GENOMIC DNA]</scope>
    <source>
        <strain evidence="2">USDA-D6B2</strain>
    </source>
</reference>
<feature type="region of interest" description="Disordered" evidence="1">
    <location>
        <begin position="98"/>
        <end position="147"/>
    </location>
</feature>
<evidence type="ECO:0000313" key="2">
    <source>
        <dbReference type="EMBL" id="GIX62333.1"/>
    </source>
</evidence>